<evidence type="ECO:0000313" key="6">
    <source>
        <dbReference type="Proteomes" id="UP001139971"/>
    </source>
</evidence>
<gene>
    <name evidence="5" type="primary">cqsA</name>
    <name evidence="5" type="ORF">OD750_007615</name>
</gene>
<dbReference type="GO" id="GO:0008710">
    <property type="term" value="F:8-amino-7-oxononanoate synthase activity"/>
    <property type="evidence" value="ECO:0007669"/>
    <property type="project" value="TreeGrafter"/>
</dbReference>
<dbReference type="SUPFAM" id="SSF53383">
    <property type="entry name" value="PLP-dependent transferases"/>
    <property type="match status" value="1"/>
</dbReference>
<dbReference type="InterPro" id="IPR004839">
    <property type="entry name" value="Aminotransferase_I/II_large"/>
</dbReference>
<dbReference type="InterPro" id="IPR015422">
    <property type="entry name" value="PyrdxlP-dep_Trfase_small"/>
</dbReference>
<sequence length="430" mass="46385">MSISFPVSVTTATLPPLAPARPPELPDFARQRVDRFYADRVQASWGGRHILAGRRPGAGDLLVNNNDYLAIARHPAIVQAQTTALAGVGSGTMMSGIFLQQDDEPVHVLEREIAMTIGTEEAILCQSGYNANVGLVQTLAGERTPVYVDMLAHMSLWEGIRSAGAQAVPIMHNDIEYLERQVLRHGPGVILVDSVYSTNGSLSPLAQIADVAARHRCVFVVDESHSLGTHGLHGEGLVASLGLNDRVHFVTASLSKAYCSRAGLIACSRRYKQYFGFEALPAIFSSSLLAPEVAAIEASHQVIRSEGWRRARLAHVTRRVREGLLELGYPIGDTSEQIVALEAGTEPATMQLRDALEDHGVFGAIFCAPATAKNRALVRLTLNAGMTDADVEHLVGACAAIRDRVGLADWASVRRARRDDRVPQAIVDVA</sequence>
<evidence type="ECO:0000313" key="5">
    <source>
        <dbReference type="EMBL" id="MDC8012411.1"/>
    </source>
</evidence>
<reference evidence="5" key="1">
    <citation type="submission" date="2023-02" db="EMBL/GenBank/DDBJ databases">
        <title>Tahibacter soli sp. nov. isolated from soil.</title>
        <authorList>
            <person name="Baek J.H."/>
            <person name="Lee J.K."/>
            <person name="Choi D.G."/>
            <person name="Jeon C.O."/>
        </authorList>
    </citation>
    <scope>NUCLEOTIDE SEQUENCE</scope>
    <source>
        <strain evidence="5">BL</strain>
    </source>
</reference>
<dbReference type="InterPro" id="IPR050087">
    <property type="entry name" value="AON_synthase_class-II"/>
</dbReference>
<dbReference type="Gene3D" id="3.90.1150.10">
    <property type="entry name" value="Aspartate Aminotransferase, domain 1"/>
    <property type="match status" value="1"/>
</dbReference>
<keyword evidence="3" id="KW-0663">Pyridoxal phosphate</keyword>
<feature type="domain" description="Aminotransferase class I/classII large" evidence="4">
    <location>
        <begin position="94"/>
        <end position="396"/>
    </location>
</feature>
<evidence type="ECO:0000256" key="1">
    <source>
        <dbReference type="ARBA" id="ARBA00001933"/>
    </source>
</evidence>
<dbReference type="GO" id="GO:0009102">
    <property type="term" value="P:biotin biosynthetic process"/>
    <property type="evidence" value="ECO:0007669"/>
    <property type="project" value="TreeGrafter"/>
</dbReference>
<accession>A0A9X3YHL6</accession>
<dbReference type="AlphaFoldDB" id="A0A9X3YHL6"/>
<comment type="caution">
    <text evidence="5">The sequence shown here is derived from an EMBL/GenBank/DDBJ whole genome shotgun (WGS) entry which is preliminary data.</text>
</comment>
<dbReference type="InterPro" id="IPR015424">
    <property type="entry name" value="PyrdxlP-dep_Trfase"/>
</dbReference>
<organism evidence="5 6">
    <name type="scientific">Tahibacter soli</name>
    <dbReference type="NCBI Taxonomy" id="2983605"/>
    <lineage>
        <taxon>Bacteria</taxon>
        <taxon>Pseudomonadati</taxon>
        <taxon>Pseudomonadota</taxon>
        <taxon>Gammaproteobacteria</taxon>
        <taxon>Lysobacterales</taxon>
        <taxon>Rhodanobacteraceae</taxon>
        <taxon>Tahibacter</taxon>
    </lineage>
</organism>
<name>A0A9X3YHL6_9GAMM</name>
<dbReference type="InterPro" id="IPR015421">
    <property type="entry name" value="PyrdxlP-dep_Trfase_major"/>
</dbReference>
<evidence type="ECO:0000256" key="2">
    <source>
        <dbReference type="ARBA" id="ARBA00022679"/>
    </source>
</evidence>
<comment type="cofactor">
    <cofactor evidence="1">
        <name>pyridoxal 5'-phosphate</name>
        <dbReference type="ChEBI" id="CHEBI:597326"/>
    </cofactor>
</comment>
<dbReference type="RefSeq" id="WP_263543928.1">
    <property type="nucleotide sequence ID" value="NZ_JAOVZO020000008.1"/>
</dbReference>
<keyword evidence="6" id="KW-1185">Reference proteome</keyword>
<keyword evidence="2" id="KW-0808">Transferase</keyword>
<dbReference type="Proteomes" id="UP001139971">
    <property type="component" value="Unassembled WGS sequence"/>
</dbReference>
<evidence type="ECO:0000256" key="3">
    <source>
        <dbReference type="ARBA" id="ARBA00022898"/>
    </source>
</evidence>
<dbReference type="GO" id="GO:0030170">
    <property type="term" value="F:pyridoxal phosphate binding"/>
    <property type="evidence" value="ECO:0007669"/>
    <property type="project" value="InterPro"/>
</dbReference>
<dbReference type="Pfam" id="PF00155">
    <property type="entry name" value="Aminotran_1_2"/>
    <property type="match status" value="1"/>
</dbReference>
<proteinExistence type="predicted"/>
<dbReference type="Gene3D" id="3.40.640.10">
    <property type="entry name" value="Type I PLP-dependent aspartate aminotransferase-like (Major domain)"/>
    <property type="match status" value="1"/>
</dbReference>
<protein>
    <submittedName>
        <fullName evidence="5">Quorum-sensing autoinducer CAI-1 synthase</fullName>
    </submittedName>
</protein>
<dbReference type="PANTHER" id="PTHR13693:SF100">
    <property type="entry name" value="8-AMINO-7-OXONONANOATE SYNTHASE"/>
    <property type="match status" value="1"/>
</dbReference>
<evidence type="ECO:0000259" key="4">
    <source>
        <dbReference type="Pfam" id="PF00155"/>
    </source>
</evidence>
<dbReference type="EMBL" id="JAOVZO020000008">
    <property type="protein sequence ID" value="MDC8012411.1"/>
    <property type="molecule type" value="Genomic_DNA"/>
</dbReference>
<dbReference type="NCBIfam" id="NF005526">
    <property type="entry name" value="PRK07179.1"/>
    <property type="match status" value="1"/>
</dbReference>
<dbReference type="PANTHER" id="PTHR13693">
    <property type="entry name" value="CLASS II AMINOTRANSFERASE/8-AMINO-7-OXONONANOATE SYNTHASE"/>
    <property type="match status" value="1"/>
</dbReference>